<dbReference type="eggNOG" id="arCOG00895">
    <property type="taxonomic scope" value="Archaea"/>
</dbReference>
<keyword evidence="4" id="KW-1185">Reference proteome</keyword>
<dbReference type="PATRIC" id="fig|29540.5.peg.147"/>
<comment type="caution">
    <text evidence="3">The sequence shown here is derived from an EMBL/GenBank/DDBJ whole genome shotgun (WGS) entry which is preliminary data.</text>
</comment>
<protein>
    <submittedName>
        <fullName evidence="3">Glycosyl transferase family 2</fullName>
    </submittedName>
</protein>
<feature type="transmembrane region" description="Helical" evidence="1">
    <location>
        <begin position="6"/>
        <end position="25"/>
    </location>
</feature>
<reference evidence="3 4" key="1">
    <citation type="journal article" date="2014" name="PLoS Genet.">
        <title>Phylogenetically driven sequencing of extremely halophilic archaea reveals strategies for static and dynamic osmo-response.</title>
        <authorList>
            <person name="Becker E.A."/>
            <person name="Seitzer P.M."/>
            <person name="Tritt A."/>
            <person name="Larsen D."/>
            <person name="Krusor M."/>
            <person name="Yao A.I."/>
            <person name="Wu D."/>
            <person name="Madern D."/>
            <person name="Eisen J.A."/>
            <person name="Darling A.E."/>
            <person name="Facciotti M.T."/>
        </authorList>
    </citation>
    <scope>NUCLEOTIDE SEQUENCE [LARGE SCALE GENOMIC DNA]</scope>
    <source>
        <strain evidence="3 4">DSM 12278</strain>
    </source>
</reference>
<dbReference type="SUPFAM" id="SSF53448">
    <property type="entry name" value="Nucleotide-diphospho-sugar transferases"/>
    <property type="match status" value="1"/>
</dbReference>
<keyword evidence="1" id="KW-0472">Membrane</keyword>
<dbReference type="OrthoDB" id="147253at2157"/>
<organism evidence="3 4">
    <name type="scientific">Natrialba asiatica (strain ATCC 700177 / DSM 12278 / JCM 9576 / FERM P-10747 / NBRC 102637 / 172P1)</name>
    <dbReference type="NCBI Taxonomy" id="29540"/>
    <lineage>
        <taxon>Archaea</taxon>
        <taxon>Methanobacteriati</taxon>
        <taxon>Methanobacteriota</taxon>
        <taxon>Stenosarchaea group</taxon>
        <taxon>Halobacteria</taxon>
        <taxon>Halobacteriales</taxon>
        <taxon>Natrialbaceae</taxon>
        <taxon>Natrialba</taxon>
    </lineage>
</organism>
<dbReference type="InterPro" id="IPR029044">
    <property type="entry name" value="Nucleotide-diphossugar_trans"/>
</dbReference>
<dbReference type="GO" id="GO:0016740">
    <property type="term" value="F:transferase activity"/>
    <property type="evidence" value="ECO:0007669"/>
    <property type="project" value="UniProtKB-KW"/>
</dbReference>
<evidence type="ECO:0000313" key="4">
    <source>
        <dbReference type="Proteomes" id="UP000011554"/>
    </source>
</evidence>
<feature type="transmembrane region" description="Helical" evidence="1">
    <location>
        <begin position="37"/>
        <end position="57"/>
    </location>
</feature>
<name>M0B6Y9_NATA1</name>
<dbReference type="PANTHER" id="PTHR48090:SF7">
    <property type="entry name" value="RFBJ PROTEIN"/>
    <property type="match status" value="1"/>
</dbReference>
<feature type="transmembrane region" description="Helical" evidence="1">
    <location>
        <begin position="69"/>
        <end position="92"/>
    </location>
</feature>
<evidence type="ECO:0000256" key="1">
    <source>
        <dbReference type="SAM" id="Phobius"/>
    </source>
</evidence>
<keyword evidence="3" id="KW-0808">Transferase</keyword>
<sequence>MLPVTIDPLSTLLVALAIGILIWGFERYRRRFERSDLLIAGILASGLLSFVFMPGAFDFVGVALDIEHRYVVISLLANIVFIGFLCYVLTLVHGVHDEVSELTQALTVERAPATDGGTDAECIFVVIPAYNEGETITDVVSSLPETIRGYEVQPLVVSDGSTDDTARNARACGAMVVEHPINQGQGGALKTGFDIALENDATIVITMDGDGQHPADELDRLVDPIVTNEADYVMGSRYLGVNRSGNGLVRRSGIRFFTTVINVLTNAKITDCTNGYRAIRGSMLEHLSLTERRFSAPELIIEARKNGLRLEEIPIRIEDRKKGDTKKPKLGFAVGLTRIIVIAWLR</sequence>
<dbReference type="STRING" id="29540.C481_00710"/>
<evidence type="ECO:0000259" key="2">
    <source>
        <dbReference type="Pfam" id="PF00535"/>
    </source>
</evidence>
<dbReference type="RefSeq" id="WP_006106815.1">
    <property type="nucleotide sequence ID" value="NZ_AOIO01000003.1"/>
</dbReference>
<dbReference type="PANTHER" id="PTHR48090">
    <property type="entry name" value="UNDECAPRENYL-PHOSPHATE 4-DEOXY-4-FORMAMIDO-L-ARABINOSE TRANSFERASE-RELATED"/>
    <property type="match status" value="1"/>
</dbReference>
<proteinExistence type="predicted"/>
<dbReference type="InterPro" id="IPR050256">
    <property type="entry name" value="Glycosyltransferase_2"/>
</dbReference>
<dbReference type="AlphaFoldDB" id="M0B6Y9"/>
<feature type="domain" description="Glycosyltransferase 2-like" evidence="2">
    <location>
        <begin position="125"/>
        <end position="286"/>
    </location>
</feature>
<dbReference type="InterPro" id="IPR001173">
    <property type="entry name" value="Glyco_trans_2-like"/>
</dbReference>
<dbReference type="Gene3D" id="3.90.550.10">
    <property type="entry name" value="Spore Coat Polysaccharide Biosynthesis Protein SpsA, Chain A"/>
    <property type="match status" value="1"/>
</dbReference>
<dbReference type="Pfam" id="PF00535">
    <property type="entry name" value="Glycos_transf_2"/>
    <property type="match status" value="1"/>
</dbReference>
<keyword evidence="1" id="KW-1133">Transmembrane helix</keyword>
<accession>M0B6Y9</accession>
<dbReference type="CDD" id="cd04179">
    <property type="entry name" value="DPM_DPG-synthase_like"/>
    <property type="match status" value="1"/>
</dbReference>
<gene>
    <name evidence="3" type="ORF">C481_00710</name>
</gene>
<keyword evidence="1" id="KW-0812">Transmembrane</keyword>
<dbReference type="EMBL" id="AOIO01000003">
    <property type="protein sequence ID" value="ELZ06008.1"/>
    <property type="molecule type" value="Genomic_DNA"/>
</dbReference>
<evidence type="ECO:0000313" key="3">
    <source>
        <dbReference type="EMBL" id="ELZ06008.1"/>
    </source>
</evidence>
<dbReference type="Proteomes" id="UP000011554">
    <property type="component" value="Unassembled WGS sequence"/>
</dbReference>